<sequence length="2646" mass="289316">MDYAAFIYLNPELCLSNNIFTVESAKFYIDSLTTSEVNELDMDLSVIPDDFEPGVYIADAGLQLNVSLLDSFIRVLSKETGLSDQQVEHNMMFADNLVQVITLLNQPTDSPLQFSYSEFMTNQNVMLNDTVQLLIDDTEYYIMTVTAIDYNAKTIDLTPRTFQFPSDGTEYRLYSVEVSDIKRIADINWVREATNRTARYVYDPEFNLYLYHLLYPDTRLMQRDAAYIDYVGRQNTDDYRAGKESDLLLNKEGFIWPTLLVEGLEVKGESLFLGPVTFSNIFNIDGDVNFEKNFSVEGTTSFFGEVSFDDPVVFNNTIQVKDKVSIDGEVVLNENLMVNDNVTISGTLGISNVATFSSNVIIEEDLNVNQNLLVSGDVEIVGTADFREDVFMHCNLTVYDVATFDCNVIVEGDTFLNQDLYVTGNTELSCNLSVQEDVHVVGNTVLNTVKVDNHASFCNTVEILGETQLENSLLVKGITSIKNTLDVDGATTINDILFVTDNARFNDTSEFVGLATMYSNLDVKGEVNVEDSVQFQDTLLVNGQTTLSNSLDVFGPSTLSNNLAVLGETDLFDSLTVYGPTTLSNDALITGKMNILNGLDISGDVTLSNQLFVNDDADFKSNVTVSNDLVVRGESVFESDSMFQSGVSITGVSSLGNDLIVYGNTDLKSDVGIEGNATLSNDLLVEGSTQLRGDATLSNDLIVQGNSYTQGNSVVQQSLAVEKDIDVSSNLTVSGLTDLIGDVSMSNSLTVLGNSEFANPVVMQSTLDVEDDASFSKNVLVQGTLDVVEQTTLSNTLHVLGDTSLDETLTVSGNTTLQQQLSVDGSSTFHGSSVFNDQVSVSDTATLQSNIVVQQDSFLHGTLQVGSTVVLQDILDVSGRMTLSNDLIVQGPSTLNDNLNVDAPASLSNSLEVLGASVVRNTFDVEGSVGLSNSFTVQGKSTFEDSVFVQDSLTVGSVVAFSNDFLVQGKSVFDDDVTITGKLNVDGPVCVTDTSEFQGEATFSNASFSNVVLSESIVIPVGDTSTRPPDSVGSIRYNTDLQAFEGFTDTVAGWSSLGGVVDGDRDTYITVEANPGDDDDTIRFFTSNELRMAIDSNGEVIVNDSLIIPVGTTADRPVPTYVGSIRYNTDLRAFEGLTDTTAGWSSLGGVIDGDRDTYITVEENPGDDDDTIRFFTSNELRMTIDDQGEVAVSNSFAVPVGDTSERPSYASVGSIRYNTDLMAFEGLTNNSSGWNSLGGVVDGDRDTFISAESNPGDNDNTLRFVTAGEERLVIDETGKMLFGTDSIQNSADDTCDYVFSGKACFCNVFIGGVLSLDGIDNLTEALAALDTIVNDQEPPYVDAFSLFPIAGTSNLGGSVSIEESGDFRVYAYASLPGEDTFVNEQQYKRFYNKQVGIGNEYAFFVGFVENPNDASVATLFSGIDVGYYFPSVDPDNLSNPVLVDNYTEYQMHIMVEDLLGRATILEDFMNPMVGVIRTNDVVAPVITESNVVAIAASPNQGQLQFSVRGIVEDGFGNTTTPPGVSLYVVALDRFQDFQDAEDAFKLVEAGCNLMGTASNYLSSTTTYNVTSYYTRNGYGDYSPETTMSNFKYYSPYILLEDDFNPPNRRILRMPDTVTFDQVDPVLGVAEQPFTDYASSNEHEFVYDMSNIIDETKTQYYTWLMPNQYSFASANDALVFVGNYGGSGQIPVRELDPYVDIEFLPSLSTGELRINDYLQTNGNYSASLNEFSQYTAQFLTVDSSNNITYSTFPAAFTKDVTPPFLQAGSLDSFQTITDITSTTTTPSVIRTTNFSMEDEFHDFQVYLFNFDSTPPDEDTIKQRIKDNIYTSSHYDITSVYGASNPHPIDLSLDRIISTGESPSIYPLTDGAITYPVILALDSEDRSDIPLDNGNANRLLTEHLSRNDEPSGCNYIILDLEAPQLDYFTVSQSNVYDPTSPDNGIGHPLVQLSYNLTDRHPLQAWVYYTTSADDAAAMQQPDAANRIVDPAEFGGMPSDGAFTDRFEVTLNNDGIQFEINEPIEENNRYYFFLGTRDYFNNRAIYTSTPPSLYITPRDPIVVNYTFDVRDNFGNIDASASGSAYVPSLSNTLDITFNAQDRGRGRLDRIFLYYTTGSELPDAPTVCNLATSLDGISIDESTTGGHVWNTPVTGDNTQDSDSQSHVTAKLPETIGVNIHVAAIDGYGNYSAVVRDNLLSALTPHAGLSYDISEPTLDIFTADIHSFDIASEDTKIDIVFSANDTGGSGIKRMYVYYTNVNQTPAYDPIALKTLAQTAPGALTGGYVVDIVGNPNSATTGIITTPDLREWTQYWVYASCEDADGNMSNESQGVCHKVQMVGNFSYSGASGISDSIMWDYQYPVITDLNISLRTDNTVRMTYTANDNGDGEPDSGLAYIYLYYTTSDVTYTVDQVVALSGDAKTSVNGGHQWDLTSSHPLTSTDQQFTVALQDSTAFYFYCVAEDRQGNKTYTKQEGTSNLTDVVTKRPIPIHGGITYDLQLATVTMSPTTEAYYTDESPDLNNYNVNVDYVVNNPGAASFDNVYLFYTTSSNVYTGVQIKENAQLWESTLTGTFVIPGSTISSSPYQFWYFYLAAFDTDTEYVRTGSIGTGLDANQGTASYIPVVYGRQIRASDNNRRSYDLNPPSMNIT</sequence>
<evidence type="ECO:0000313" key="1">
    <source>
        <dbReference type="EMBL" id="AUF82701.1"/>
    </source>
</evidence>
<gene>
    <name evidence="1" type="ORF">TetV_619</name>
</gene>
<reference evidence="1" key="1">
    <citation type="journal article" date="2018" name="Virology">
        <title>A giant virus infecting green algae encodes key fermentation genes.</title>
        <authorList>
            <person name="Schvarcz C.R."/>
            <person name="Steward G.F."/>
        </authorList>
    </citation>
    <scope>NUCLEOTIDE SEQUENCE [LARGE SCALE GENOMIC DNA]</scope>
</reference>
<protein>
    <submittedName>
        <fullName evidence="1">Uncharacterized protein</fullName>
    </submittedName>
</protein>
<keyword evidence="2" id="KW-1185">Reference proteome</keyword>
<name>A0A2P0VP82_9VIRU</name>
<proteinExistence type="predicted"/>
<dbReference type="InterPro" id="IPR011004">
    <property type="entry name" value="Trimer_LpxA-like_sf"/>
</dbReference>
<dbReference type="Gene3D" id="2.160.10.10">
    <property type="entry name" value="Hexapeptide repeat proteins"/>
    <property type="match status" value="4"/>
</dbReference>
<dbReference type="EMBL" id="KY322437">
    <property type="protein sequence ID" value="AUF82701.1"/>
    <property type="molecule type" value="Genomic_DNA"/>
</dbReference>
<organism evidence="1">
    <name type="scientific">Tetraselmis virus 1</name>
    <dbReference type="NCBI Taxonomy" id="2060617"/>
    <lineage>
        <taxon>Viruses</taxon>
        <taxon>Varidnaviria</taxon>
        <taxon>Bamfordvirae</taxon>
        <taxon>Nucleocytoviricota</taxon>
        <taxon>Megaviricetes</taxon>
        <taxon>Imitervirales</taxon>
        <taxon>Allomimiviridae</taxon>
        <taxon>Oceanusvirus</taxon>
        <taxon>Oceanusvirus kaneohense</taxon>
    </lineage>
</organism>
<accession>A0A2P0VP82</accession>
<dbReference type="Proteomes" id="UP000244773">
    <property type="component" value="Segment"/>
</dbReference>
<evidence type="ECO:0000313" key="2">
    <source>
        <dbReference type="Proteomes" id="UP000244773"/>
    </source>
</evidence>
<dbReference type="SUPFAM" id="SSF51161">
    <property type="entry name" value="Trimeric LpxA-like enzymes"/>
    <property type="match status" value="3"/>
</dbReference>